<evidence type="ECO:0000313" key="3">
    <source>
        <dbReference type="Proteomes" id="UP000226437"/>
    </source>
</evidence>
<dbReference type="RefSeq" id="WP_099107517.1">
    <property type="nucleotide sequence ID" value="NZ_JAATJF010000003.1"/>
</dbReference>
<dbReference type="AlphaFoldDB" id="A0A2G0CC75"/>
<dbReference type="Pfam" id="PF12867">
    <property type="entry name" value="DinB_2"/>
    <property type="match status" value="1"/>
</dbReference>
<evidence type="ECO:0000259" key="1">
    <source>
        <dbReference type="Pfam" id="PF12867"/>
    </source>
</evidence>
<dbReference type="Gene3D" id="1.20.120.450">
    <property type="entry name" value="dinb family like domain"/>
    <property type="match status" value="1"/>
</dbReference>
<feature type="domain" description="DinB-like" evidence="1">
    <location>
        <begin position="25"/>
        <end position="177"/>
    </location>
</feature>
<gene>
    <name evidence="2" type="ORF">CGL56_15625</name>
</gene>
<dbReference type="SUPFAM" id="SSF109854">
    <property type="entry name" value="DinB/YfiT-like putative metalloenzymes"/>
    <property type="match status" value="1"/>
</dbReference>
<proteinExistence type="predicted"/>
<dbReference type="OrthoDB" id="1524454at2"/>
<keyword evidence="3" id="KW-1185">Reference proteome</keyword>
<accession>A0A2G0CC75</accession>
<dbReference type="Proteomes" id="UP000226437">
    <property type="component" value="Unassembled WGS sequence"/>
</dbReference>
<dbReference type="EMBL" id="PDLO01000008">
    <property type="protein sequence ID" value="PHK97527.1"/>
    <property type="molecule type" value="Genomic_DNA"/>
</dbReference>
<evidence type="ECO:0000313" key="2">
    <source>
        <dbReference type="EMBL" id="PHK97527.1"/>
    </source>
</evidence>
<protein>
    <recommendedName>
        <fullName evidence="1">DinB-like domain-containing protein</fullName>
    </recommendedName>
</protein>
<dbReference type="InterPro" id="IPR034660">
    <property type="entry name" value="DinB/YfiT-like"/>
</dbReference>
<comment type="caution">
    <text evidence="2">The sequence shown here is derived from an EMBL/GenBank/DDBJ whole genome shotgun (WGS) entry which is preliminary data.</text>
</comment>
<dbReference type="InterPro" id="IPR024775">
    <property type="entry name" value="DinB-like"/>
</dbReference>
<sequence>MKPRSATALLNKLADRVRQNEHGARALAGLPETQLRLRPAPGSWNALEAVEHLNCTHAAYFPRVAEALDRTADYPTSPTFTSSWLGNLIASSMKPGPRSRAVPTFNRLNPLNETLDHGVIHRYLTSNRRLAAFIAEARSANLTRLHLRSPLLWVVRLRLGDCLRLLAYHDWRHLEQAGRAATTGVVHG</sequence>
<organism evidence="2 3">
    <name type="scientific">Neolewinella marina</name>
    <dbReference type="NCBI Taxonomy" id="438751"/>
    <lineage>
        <taxon>Bacteria</taxon>
        <taxon>Pseudomonadati</taxon>
        <taxon>Bacteroidota</taxon>
        <taxon>Saprospiria</taxon>
        <taxon>Saprospirales</taxon>
        <taxon>Lewinellaceae</taxon>
        <taxon>Neolewinella</taxon>
    </lineage>
</organism>
<reference evidence="2 3" key="1">
    <citation type="submission" date="2017-10" db="EMBL/GenBank/DDBJ databases">
        <title>The draft genome sequence of Lewinella marina KCTC 32374.</title>
        <authorList>
            <person name="Wang K."/>
        </authorList>
    </citation>
    <scope>NUCLEOTIDE SEQUENCE [LARGE SCALE GENOMIC DNA]</scope>
    <source>
        <strain evidence="2 3">MKG-38</strain>
    </source>
</reference>
<name>A0A2G0CC75_9BACT</name>